<dbReference type="GO" id="GO:0005737">
    <property type="term" value="C:cytoplasm"/>
    <property type="evidence" value="ECO:0007669"/>
    <property type="project" value="TreeGrafter"/>
</dbReference>
<dbReference type="Gene3D" id="3.30.310.130">
    <property type="entry name" value="Ubiquitin-related"/>
    <property type="match status" value="1"/>
</dbReference>
<dbReference type="PANTHER" id="PTHR46896:SF3">
    <property type="entry name" value="FI06413P-RELATED"/>
    <property type="match status" value="1"/>
</dbReference>
<dbReference type="AlphaFoldDB" id="A0A9J2PQG3"/>
<evidence type="ECO:0000256" key="3">
    <source>
        <dbReference type="ARBA" id="ARBA00022670"/>
    </source>
</evidence>
<dbReference type="Gene3D" id="1.10.418.20">
    <property type="match status" value="1"/>
</dbReference>
<keyword evidence="8" id="KW-1185">Reference proteome</keyword>
<dbReference type="InterPro" id="IPR051947">
    <property type="entry name" value="Sentrin-specific_protease"/>
</dbReference>
<feature type="compositionally biased region" description="Polar residues" evidence="6">
    <location>
        <begin position="405"/>
        <end position="426"/>
    </location>
</feature>
<dbReference type="Proteomes" id="UP000036681">
    <property type="component" value="Unplaced"/>
</dbReference>
<protein>
    <submittedName>
        <fullName evidence="9">Ubiquitin-like protease family profile domain-containing protein</fullName>
    </submittedName>
</protein>
<name>A0A9J2PQG3_ASCLU</name>
<evidence type="ECO:0000256" key="5">
    <source>
        <dbReference type="ARBA" id="ARBA00022801"/>
    </source>
</evidence>
<feature type="domain" description="Ubiquitin-like protease family profile" evidence="7">
    <location>
        <begin position="472"/>
        <end position="686"/>
    </location>
</feature>
<evidence type="ECO:0000259" key="7">
    <source>
        <dbReference type="PROSITE" id="PS50600"/>
    </source>
</evidence>
<accession>A0A9J2PQG3</accession>
<dbReference type="GO" id="GO:0016926">
    <property type="term" value="P:protein desumoylation"/>
    <property type="evidence" value="ECO:0007669"/>
    <property type="project" value="TreeGrafter"/>
</dbReference>
<keyword evidence="2" id="KW-0597">Phosphoprotein</keyword>
<dbReference type="WBParaSite" id="ALUE_0001220201-mRNA-1">
    <property type="protein sequence ID" value="ALUE_0001220201-mRNA-1"/>
    <property type="gene ID" value="ALUE_0001220201"/>
</dbReference>
<proteinExistence type="inferred from homology"/>
<organism evidence="8 9">
    <name type="scientific">Ascaris lumbricoides</name>
    <name type="common">Giant roundworm</name>
    <dbReference type="NCBI Taxonomy" id="6252"/>
    <lineage>
        <taxon>Eukaryota</taxon>
        <taxon>Metazoa</taxon>
        <taxon>Ecdysozoa</taxon>
        <taxon>Nematoda</taxon>
        <taxon>Chromadorea</taxon>
        <taxon>Rhabditida</taxon>
        <taxon>Spirurina</taxon>
        <taxon>Ascaridomorpha</taxon>
        <taxon>Ascaridoidea</taxon>
        <taxon>Ascarididae</taxon>
        <taxon>Ascaris</taxon>
    </lineage>
</organism>
<keyword evidence="4" id="KW-0833">Ubl conjugation pathway</keyword>
<dbReference type="PANTHER" id="PTHR46896">
    <property type="entry name" value="SENTRIN-SPECIFIC PROTEASE"/>
    <property type="match status" value="1"/>
</dbReference>
<comment type="similarity">
    <text evidence="1">Belongs to the peptidase C48 family.</text>
</comment>
<dbReference type="GO" id="GO:0005634">
    <property type="term" value="C:nucleus"/>
    <property type="evidence" value="ECO:0007669"/>
    <property type="project" value="TreeGrafter"/>
</dbReference>
<evidence type="ECO:0000313" key="9">
    <source>
        <dbReference type="WBParaSite" id="ALUE_0001220201-mRNA-1"/>
    </source>
</evidence>
<dbReference type="Pfam" id="PF02902">
    <property type="entry name" value="Peptidase_C48"/>
    <property type="match status" value="1"/>
</dbReference>
<dbReference type="GO" id="GO:0006508">
    <property type="term" value="P:proteolysis"/>
    <property type="evidence" value="ECO:0007669"/>
    <property type="project" value="UniProtKB-KW"/>
</dbReference>
<feature type="compositionally biased region" description="Basic and acidic residues" evidence="6">
    <location>
        <begin position="311"/>
        <end position="323"/>
    </location>
</feature>
<dbReference type="SUPFAM" id="SSF54001">
    <property type="entry name" value="Cysteine proteinases"/>
    <property type="match status" value="1"/>
</dbReference>
<feature type="region of interest" description="Disordered" evidence="6">
    <location>
        <begin position="760"/>
        <end position="790"/>
    </location>
</feature>
<evidence type="ECO:0000256" key="4">
    <source>
        <dbReference type="ARBA" id="ARBA00022786"/>
    </source>
</evidence>
<sequence>MQRNIYCTNIWLALMLRVSYSGLLLRNKQVLVSDDISVIELERLIIFVVALVARLPDCFKWAFHSLSFYGAVMIRSTFICFGTMRCAVIRPTVVSSDFIVINIKESLQRLSLQIAFKHILSAQGVERGLILLVNQYCARRIRDSLHMNSTPSAAITGVTPYFDPDSIRVCQKLGLYIVVDIKACGREDLMKLNVTLSSVQRRKAEGALVSRITQPATAHEPFLTVMSADDYVTLLRELEVLPNAGHASVPLRQQLVNTRAAPAAHGEAGHAHPAGIKVTFNVHLELIHDDVHEVKRRDILFKRRNTDYDGEVDRKMSRADRGSRPPSPPLITVPMRLKENPPQKPYTFMTAPLIQSSVPAKYMEPRQMSYVQSRTGRQHMPISIQTASALTPNAPLESRHPAGGMSNTNGTALHGVTPQSSDSATGSEERRITRLAAQRKVVHTIEEDDDPKKAATSEGCLIIYPNGEPGAVPVHFADVECLKPEQMLNDTVIDFFLKYIHCELVPPEKRPSIFIFSSFFYGKLTNNNGNNPPHTAAARNKWIVSNYKSVRTWTKNVDLFSKDYIVVPINEDIHWLVAFRYLAIIAHPWAALVDSASSNGGLKKTQIIILDSLIDNLDPKRHLSKYTAPILRDYLECEYNDKRKQKAPPGESFLKSRVEKVVPRGVPQQRNYTDCGLFLLKYAECFLTKPPLLVTRSDSFLRWYPRFNIKHMRNSILQKVRSLCEVEKWAMYERFSEMRGELTPAIEMLSPTTATAIVPFRSPSPKPRLRSYSTGDEEERQTNIRRPMTP</sequence>
<evidence type="ECO:0000256" key="2">
    <source>
        <dbReference type="ARBA" id="ARBA00022553"/>
    </source>
</evidence>
<keyword evidence="5" id="KW-0378">Hydrolase</keyword>
<dbReference type="GO" id="GO:0070139">
    <property type="term" value="F:SUMO-specific endopeptidase activity"/>
    <property type="evidence" value="ECO:0007669"/>
    <property type="project" value="TreeGrafter"/>
</dbReference>
<evidence type="ECO:0000256" key="1">
    <source>
        <dbReference type="ARBA" id="ARBA00005234"/>
    </source>
</evidence>
<keyword evidence="3" id="KW-0645">Protease</keyword>
<feature type="region of interest" description="Disordered" evidence="6">
    <location>
        <begin position="395"/>
        <end position="430"/>
    </location>
</feature>
<dbReference type="InterPro" id="IPR003653">
    <property type="entry name" value="Peptidase_C48_C"/>
</dbReference>
<dbReference type="PROSITE" id="PS50600">
    <property type="entry name" value="ULP_PROTEASE"/>
    <property type="match status" value="1"/>
</dbReference>
<feature type="region of interest" description="Disordered" evidence="6">
    <location>
        <begin position="311"/>
        <end position="336"/>
    </location>
</feature>
<reference evidence="9" key="1">
    <citation type="submission" date="2023-03" db="UniProtKB">
        <authorList>
            <consortium name="WormBaseParasite"/>
        </authorList>
    </citation>
    <scope>IDENTIFICATION</scope>
</reference>
<evidence type="ECO:0000256" key="6">
    <source>
        <dbReference type="SAM" id="MobiDB-lite"/>
    </source>
</evidence>
<dbReference type="InterPro" id="IPR038765">
    <property type="entry name" value="Papain-like_cys_pep_sf"/>
</dbReference>
<evidence type="ECO:0000313" key="8">
    <source>
        <dbReference type="Proteomes" id="UP000036681"/>
    </source>
</evidence>